<gene>
    <name evidence="2" type="ORF">PXEA_LOCUS20236</name>
</gene>
<dbReference type="Proteomes" id="UP000784294">
    <property type="component" value="Unassembled WGS sequence"/>
</dbReference>
<accession>A0A3S5BJQ4</accession>
<feature type="region of interest" description="Disordered" evidence="1">
    <location>
        <begin position="45"/>
        <end position="104"/>
    </location>
</feature>
<evidence type="ECO:0000256" key="1">
    <source>
        <dbReference type="SAM" id="MobiDB-lite"/>
    </source>
</evidence>
<protein>
    <submittedName>
        <fullName evidence="2">Uncharacterized protein</fullName>
    </submittedName>
</protein>
<evidence type="ECO:0000313" key="3">
    <source>
        <dbReference type="Proteomes" id="UP000784294"/>
    </source>
</evidence>
<comment type="caution">
    <text evidence="2">The sequence shown here is derived from an EMBL/GenBank/DDBJ whole genome shotgun (WGS) entry which is preliminary data.</text>
</comment>
<reference evidence="2" key="1">
    <citation type="submission" date="2018-11" db="EMBL/GenBank/DDBJ databases">
        <authorList>
            <consortium name="Pathogen Informatics"/>
        </authorList>
    </citation>
    <scope>NUCLEOTIDE SEQUENCE</scope>
</reference>
<name>A0A3S5BJQ4_9PLAT</name>
<dbReference type="AlphaFoldDB" id="A0A3S5BJQ4"/>
<dbReference type="EMBL" id="CAAALY010082773">
    <property type="protein sequence ID" value="VEL26796.1"/>
    <property type="molecule type" value="Genomic_DNA"/>
</dbReference>
<sequence>MILDLAQESLMQEINTLKEAYATTSSISKPGQLDDFALEDSNSIWSPGLEASEPGTLYHSPPVDARLEEGNQELRPSHAINSENTVPPSTVDGPAGKSSDSQLSRASVLYRRRVFDQLCSHRSQLAQFYFRKGYKKAI</sequence>
<proteinExistence type="predicted"/>
<keyword evidence="3" id="KW-1185">Reference proteome</keyword>
<organism evidence="2 3">
    <name type="scientific">Protopolystoma xenopodis</name>
    <dbReference type="NCBI Taxonomy" id="117903"/>
    <lineage>
        <taxon>Eukaryota</taxon>
        <taxon>Metazoa</taxon>
        <taxon>Spiralia</taxon>
        <taxon>Lophotrochozoa</taxon>
        <taxon>Platyhelminthes</taxon>
        <taxon>Monogenea</taxon>
        <taxon>Polyopisthocotylea</taxon>
        <taxon>Polystomatidea</taxon>
        <taxon>Polystomatidae</taxon>
        <taxon>Protopolystoma</taxon>
    </lineage>
</organism>
<feature type="compositionally biased region" description="Polar residues" evidence="1">
    <location>
        <begin position="79"/>
        <end position="88"/>
    </location>
</feature>
<evidence type="ECO:0000313" key="2">
    <source>
        <dbReference type="EMBL" id="VEL26796.1"/>
    </source>
</evidence>